<dbReference type="InterPro" id="IPR015819">
    <property type="entry name" value="Lipid_transp_b-sht_shell"/>
</dbReference>
<comment type="caution">
    <text evidence="2">The sequence shown here is derived from an EMBL/GenBank/DDBJ whole genome shotgun (WGS) entry which is preliminary data.</text>
</comment>
<dbReference type="Proteomes" id="UP001482620">
    <property type="component" value="Unassembled WGS sequence"/>
</dbReference>
<dbReference type="Gene3D" id="2.30.230.10">
    <property type="entry name" value="Lipovitellin, beta-sheet shell regions, chain A"/>
    <property type="match status" value="1"/>
</dbReference>
<evidence type="ECO:0008006" key="4">
    <source>
        <dbReference type="Google" id="ProtNLM"/>
    </source>
</evidence>
<evidence type="ECO:0000313" key="2">
    <source>
        <dbReference type="EMBL" id="MEQ2234802.1"/>
    </source>
</evidence>
<dbReference type="SUPFAM" id="SSF56968">
    <property type="entry name" value="Lipovitellin-phosvitin complex, beta-sheet shell regions"/>
    <property type="match status" value="1"/>
</dbReference>
<protein>
    <recommendedName>
        <fullName evidence="4">Secreted protein</fullName>
    </recommendedName>
</protein>
<keyword evidence="1" id="KW-0732">Signal</keyword>
<feature type="chain" id="PRO_5045334829" description="Secreted protein" evidence="1">
    <location>
        <begin position="19"/>
        <end position="138"/>
    </location>
</feature>
<dbReference type="PANTHER" id="PTHR13769:SF6">
    <property type="entry name" value="APOLIPOPROTEIN B-100"/>
    <property type="match status" value="1"/>
</dbReference>
<dbReference type="PANTHER" id="PTHR13769">
    <property type="entry name" value="APOLIPOPROTEIN B"/>
    <property type="match status" value="1"/>
</dbReference>
<dbReference type="InterPro" id="IPR015816">
    <property type="entry name" value="Vitellinogen_b-sht_N"/>
</dbReference>
<gene>
    <name evidence="2" type="ORF">ILYODFUR_035140</name>
</gene>
<feature type="signal peptide" evidence="1">
    <location>
        <begin position="1"/>
        <end position="18"/>
    </location>
</feature>
<dbReference type="EMBL" id="JAHRIQ010041336">
    <property type="protein sequence ID" value="MEQ2234802.1"/>
    <property type="molecule type" value="Genomic_DNA"/>
</dbReference>
<accession>A0ABV0TTL7</accession>
<keyword evidence="3" id="KW-1185">Reference proteome</keyword>
<dbReference type="InterPro" id="IPR052418">
    <property type="entry name" value="Apolipoprotein_B"/>
</dbReference>
<evidence type="ECO:0000313" key="3">
    <source>
        <dbReference type="Proteomes" id="UP001482620"/>
    </source>
</evidence>
<sequence>MGYSQLCMFLLLSSYSLAQDVEEAASCQMASRFKVQRKYVYQYSTESLNNAGGSAKNGPKVTCEVEIEVPQMCRFIMHTRDCTVSEVSVMDPQEEPVYSLAPGSDAFKSSMEKSVQIMQHQIYKVMKICANLLDLDKT</sequence>
<evidence type="ECO:0000256" key="1">
    <source>
        <dbReference type="SAM" id="SignalP"/>
    </source>
</evidence>
<reference evidence="2 3" key="1">
    <citation type="submission" date="2021-06" db="EMBL/GenBank/DDBJ databases">
        <authorList>
            <person name="Palmer J.M."/>
        </authorList>
    </citation>
    <scope>NUCLEOTIDE SEQUENCE [LARGE SCALE GENOMIC DNA]</scope>
    <source>
        <strain evidence="3">if_2019</strain>
        <tissue evidence="2">Muscle</tissue>
    </source>
</reference>
<organism evidence="2 3">
    <name type="scientific">Ilyodon furcidens</name>
    <name type="common">goldbreast splitfin</name>
    <dbReference type="NCBI Taxonomy" id="33524"/>
    <lineage>
        <taxon>Eukaryota</taxon>
        <taxon>Metazoa</taxon>
        <taxon>Chordata</taxon>
        <taxon>Craniata</taxon>
        <taxon>Vertebrata</taxon>
        <taxon>Euteleostomi</taxon>
        <taxon>Actinopterygii</taxon>
        <taxon>Neopterygii</taxon>
        <taxon>Teleostei</taxon>
        <taxon>Neoteleostei</taxon>
        <taxon>Acanthomorphata</taxon>
        <taxon>Ovalentaria</taxon>
        <taxon>Atherinomorphae</taxon>
        <taxon>Cyprinodontiformes</taxon>
        <taxon>Goodeidae</taxon>
        <taxon>Ilyodon</taxon>
    </lineage>
</organism>
<name>A0ABV0TTL7_9TELE</name>
<proteinExistence type="predicted"/>